<evidence type="ECO:0000256" key="4">
    <source>
        <dbReference type="ARBA" id="ARBA00022692"/>
    </source>
</evidence>
<keyword evidence="4 8" id="KW-0812">Transmembrane</keyword>
<dbReference type="PANTHER" id="PTHR11040">
    <property type="entry name" value="ZINC/IRON TRANSPORTER"/>
    <property type="match status" value="1"/>
</dbReference>
<name>G5KAU2_9STRE</name>
<keyword evidence="7 8" id="KW-0472">Membrane</keyword>
<dbReference type="Proteomes" id="UP000003217">
    <property type="component" value="Unassembled WGS sequence"/>
</dbReference>
<evidence type="ECO:0000256" key="3">
    <source>
        <dbReference type="ARBA" id="ARBA00022475"/>
    </source>
</evidence>
<evidence type="ECO:0000313" key="10">
    <source>
        <dbReference type="Proteomes" id="UP000003217"/>
    </source>
</evidence>
<feature type="transmembrane region" description="Helical" evidence="8">
    <location>
        <begin position="73"/>
        <end position="92"/>
    </location>
</feature>
<keyword evidence="3" id="KW-1003">Cell membrane</keyword>
<protein>
    <submittedName>
        <fullName evidence="9">Metal cation transporter, ZIP domain protein</fullName>
    </submittedName>
</protein>
<keyword evidence="5" id="KW-0862">Zinc</keyword>
<keyword evidence="10" id="KW-1185">Reference proteome</keyword>
<feature type="transmembrane region" description="Helical" evidence="8">
    <location>
        <begin position="41"/>
        <end position="61"/>
    </location>
</feature>
<dbReference type="Pfam" id="PF02535">
    <property type="entry name" value="Zip"/>
    <property type="match status" value="1"/>
</dbReference>
<accession>G5KAU2</accession>
<proteinExistence type="inferred from homology"/>
<dbReference type="GO" id="GO:0005886">
    <property type="term" value="C:plasma membrane"/>
    <property type="evidence" value="ECO:0007669"/>
    <property type="project" value="UniProtKB-SubCell"/>
</dbReference>
<evidence type="ECO:0000256" key="7">
    <source>
        <dbReference type="ARBA" id="ARBA00023136"/>
    </source>
</evidence>
<comment type="subcellular location">
    <subcellularLocation>
        <location evidence="1">Cell membrane</location>
        <topology evidence="1">Multi-pass membrane protein</topology>
    </subcellularLocation>
</comment>
<dbReference type="InterPro" id="IPR003689">
    <property type="entry name" value="ZIP"/>
</dbReference>
<comment type="caution">
    <text evidence="9">The sequence shown here is derived from an EMBL/GenBank/DDBJ whole genome shotgun (WGS) entry which is preliminary data.</text>
</comment>
<dbReference type="AlphaFoldDB" id="G5KAU2"/>
<gene>
    <name evidence="9" type="ORF">STRPS_2055</name>
</gene>
<feature type="transmembrane region" description="Helical" evidence="8">
    <location>
        <begin position="12"/>
        <end position="34"/>
    </location>
</feature>
<dbReference type="EMBL" id="AEUY02000005">
    <property type="protein sequence ID" value="EHI65093.1"/>
    <property type="molecule type" value="Genomic_DNA"/>
</dbReference>
<reference evidence="9 10" key="1">
    <citation type="journal article" date="2014" name="Int. J. Syst. Evol. Microbiol.">
        <title>Phylogenomics and the dynamic genome evolution of the genus Streptococcus.</title>
        <authorList>
            <consortium name="The Broad Institute Genome Sequencing Platform"/>
            <person name="Richards V.P."/>
            <person name="Palmer S.R."/>
            <person name="Pavinski Bitar P.D."/>
            <person name="Qin X."/>
            <person name="Weinstock G.M."/>
            <person name="Highlander S.K."/>
            <person name="Town C.D."/>
            <person name="Burne R.A."/>
            <person name="Stanhope M.J."/>
        </authorList>
    </citation>
    <scope>NUCLEOTIDE SEQUENCE [LARGE SCALE GENOMIC DNA]</scope>
    <source>
        <strain evidence="9 10">LQ 940-04</strain>
    </source>
</reference>
<evidence type="ECO:0000256" key="6">
    <source>
        <dbReference type="ARBA" id="ARBA00022989"/>
    </source>
</evidence>
<keyword evidence="6 8" id="KW-1133">Transmembrane helix</keyword>
<evidence type="ECO:0000256" key="2">
    <source>
        <dbReference type="ARBA" id="ARBA00006939"/>
    </source>
</evidence>
<dbReference type="PANTHER" id="PTHR11040:SF211">
    <property type="entry name" value="ZINC TRANSPORTER ZIP11"/>
    <property type="match status" value="1"/>
</dbReference>
<evidence type="ECO:0000256" key="5">
    <source>
        <dbReference type="ARBA" id="ARBA00022833"/>
    </source>
</evidence>
<evidence type="ECO:0000256" key="8">
    <source>
        <dbReference type="SAM" id="Phobius"/>
    </source>
</evidence>
<comment type="similarity">
    <text evidence="2">Belongs to the ZIP transporter (TC 2.A.5) family.</text>
</comment>
<sequence>MNWLINQNPVFLAFLAGLFTWGCTILGAAIVFFFKRISRKLLDVMMGFAAGVMIAASFWSLLAPSIEYAKSDYGQWSWIPAAVGFLMGALFIRSIDALVPHLHLDKEMSEMEGLKPEKGYQKQPFYF</sequence>
<organism evidence="9 10">
    <name type="scientific">Streptococcus pseudoporcinus LQ 940-04</name>
    <dbReference type="NCBI Taxonomy" id="875093"/>
    <lineage>
        <taxon>Bacteria</taxon>
        <taxon>Bacillati</taxon>
        <taxon>Bacillota</taxon>
        <taxon>Bacilli</taxon>
        <taxon>Lactobacillales</taxon>
        <taxon>Streptococcaceae</taxon>
        <taxon>Streptococcus</taxon>
    </lineage>
</organism>
<evidence type="ECO:0000313" key="9">
    <source>
        <dbReference type="EMBL" id="EHI65093.1"/>
    </source>
</evidence>
<dbReference type="GO" id="GO:0005385">
    <property type="term" value="F:zinc ion transmembrane transporter activity"/>
    <property type="evidence" value="ECO:0007669"/>
    <property type="project" value="TreeGrafter"/>
</dbReference>
<evidence type="ECO:0000256" key="1">
    <source>
        <dbReference type="ARBA" id="ARBA00004651"/>
    </source>
</evidence>